<dbReference type="InterPro" id="IPR036390">
    <property type="entry name" value="WH_DNA-bd_sf"/>
</dbReference>
<dbReference type="PANTHER" id="PTHR44846">
    <property type="entry name" value="MANNOSYL-D-GLYCERATE TRANSPORT/METABOLISM SYSTEM REPRESSOR MNGR-RELATED"/>
    <property type="match status" value="1"/>
</dbReference>
<keyword evidence="3" id="KW-0804">Transcription</keyword>
<dbReference type="RefSeq" id="WP_144587417.1">
    <property type="nucleotide sequence ID" value="NZ_VJWX01000089.1"/>
</dbReference>
<dbReference type="InterPro" id="IPR000524">
    <property type="entry name" value="Tscrpt_reg_HTH_GntR"/>
</dbReference>
<dbReference type="PRINTS" id="PR00035">
    <property type="entry name" value="HTHGNTR"/>
</dbReference>
<reference evidence="5 6" key="1">
    <citation type="submission" date="2019-07" db="EMBL/GenBank/DDBJ databases">
        <authorList>
            <person name="Duangmal K."/>
            <person name="Teo W.F.A."/>
        </authorList>
    </citation>
    <scope>NUCLEOTIDE SEQUENCE [LARGE SCALE GENOMIC DNA]</scope>
    <source>
        <strain evidence="5 6">TBRC 6029</strain>
    </source>
</reference>
<dbReference type="SMART" id="SM00345">
    <property type="entry name" value="HTH_GNTR"/>
    <property type="match status" value="1"/>
</dbReference>
<proteinExistence type="predicted"/>
<name>A0A558CXG5_9PSEU</name>
<dbReference type="PANTHER" id="PTHR44846:SF1">
    <property type="entry name" value="MANNOSYL-D-GLYCERATE TRANSPORT_METABOLISM SYSTEM REPRESSOR MNGR-RELATED"/>
    <property type="match status" value="1"/>
</dbReference>
<gene>
    <name evidence="5" type="ORF">FNH05_11835</name>
</gene>
<dbReference type="AlphaFoldDB" id="A0A558CXG5"/>
<evidence type="ECO:0000256" key="1">
    <source>
        <dbReference type="ARBA" id="ARBA00023015"/>
    </source>
</evidence>
<dbReference type="InterPro" id="IPR050679">
    <property type="entry name" value="Bact_HTH_transcr_reg"/>
</dbReference>
<organism evidence="5 6">
    <name type="scientific">Amycolatopsis rhizosphaerae</name>
    <dbReference type="NCBI Taxonomy" id="2053003"/>
    <lineage>
        <taxon>Bacteria</taxon>
        <taxon>Bacillati</taxon>
        <taxon>Actinomycetota</taxon>
        <taxon>Actinomycetes</taxon>
        <taxon>Pseudonocardiales</taxon>
        <taxon>Pseudonocardiaceae</taxon>
        <taxon>Amycolatopsis</taxon>
    </lineage>
</organism>
<keyword evidence="6" id="KW-1185">Reference proteome</keyword>
<dbReference type="GO" id="GO:0045892">
    <property type="term" value="P:negative regulation of DNA-templated transcription"/>
    <property type="evidence" value="ECO:0007669"/>
    <property type="project" value="TreeGrafter"/>
</dbReference>
<accession>A0A558CXG5</accession>
<dbReference type="InterPro" id="IPR036388">
    <property type="entry name" value="WH-like_DNA-bd_sf"/>
</dbReference>
<sequence>MTEPRTVTPFDPDADPLRYRYELLADHLAELIGAGELRPKAPLPAEQQLATQFGVSLGTARHATKLLQKRGLVITVRSKGTYVAPAEWRRPDGQA</sequence>
<dbReference type="GO" id="GO:0003700">
    <property type="term" value="F:DNA-binding transcription factor activity"/>
    <property type="evidence" value="ECO:0007669"/>
    <property type="project" value="InterPro"/>
</dbReference>
<reference evidence="5 6" key="2">
    <citation type="submission" date="2019-08" db="EMBL/GenBank/DDBJ databases">
        <title>Amycolatopsis acidicola sp. nov., isolated from peat swamp forest soil.</title>
        <authorList>
            <person name="Srisuk N."/>
        </authorList>
    </citation>
    <scope>NUCLEOTIDE SEQUENCE [LARGE SCALE GENOMIC DNA]</scope>
    <source>
        <strain evidence="5 6">TBRC 6029</strain>
    </source>
</reference>
<dbReference type="Gene3D" id="1.10.10.10">
    <property type="entry name" value="Winged helix-like DNA-binding domain superfamily/Winged helix DNA-binding domain"/>
    <property type="match status" value="1"/>
</dbReference>
<keyword evidence="2" id="KW-0238">DNA-binding</keyword>
<dbReference type="OrthoDB" id="7363114at2"/>
<comment type="caution">
    <text evidence="5">The sequence shown here is derived from an EMBL/GenBank/DDBJ whole genome shotgun (WGS) entry which is preliminary data.</text>
</comment>
<evidence type="ECO:0000313" key="6">
    <source>
        <dbReference type="Proteomes" id="UP000320011"/>
    </source>
</evidence>
<protein>
    <submittedName>
        <fullName evidence="5">Winged helix-turn-helix transcriptional regulator</fullName>
    </submittedName>
</protein>
<dbReference type="Pfam" id="PF00392">
    <property type="entry name" value="GntR"/>
    <property type="match status" value="1"/>
</dbReference>
<evidence type="ECO:0000256" key="3">
    <source>
        <dbReference type="ARBA" id="ARBA00023163"/>
    </source>
</evidence>
<dbReference type="Proteomes" id="UP000320011">
    <property type="component" value="Unassembled WGS sequence"/>
</dbReference>
<evidence type="ECO:0000256" key="2">
    <source>
        <dbReference type="ARBA" id="ARBA00023125"/>
    </source>
</evidence>
<dbReference type="PROSITE" id="PS50949">
    <property type="entry name" value="HTH_GNTR"/>
    <property type="match status" value="1"/>
</dbReference>
<evidence type="ECO:0000259" key="4">
    <source>
        <dbReference type="PROSITE" id="PS50949"/>
    </source>
</evidence>
<dbReference type="EMBL" id="VJWX01000089">
    <property type="protein sequence ID" value="TVT53436.1"/>
    <property type="molecule type" value="Genomic_DNA"/>
</dbReference>
<dbReference type="CDD" id="cd07377">
    <property type="entry name" value="WHTH_GntR"/>
    <property type="match status" value="1"/>
</dbReference>
<feature type="domain" description="HTH gntR-type" evidence="4">
    <location>
        <begin position="18"/>
        <end position="86"/>
    </location>
</feature>
<dbReference type="SUPFAM" id="SSF46785">
    <property type="entry name" value="Winged helix' DNA-binding domain"/>
    <property type="match status" value="1"/>
</dbReference>
<evidence type="ECO:0000313" key="5">
    <source>
        <dbReference type="EMBL" id="TVT53436.1"/>
    </source>
</evidence>
<keyword evidence="1" id="KW-0805">Transcription regulation</keyword>
<dbReference type="GO" id="GO:0003677">
    <property type="term" value="F:DNA binding"/>
    <property type="evidence" value="ECO:0007669"/>
    <property type="project" value="UniProtKB-KW"/>
</dbReference>